<dbReference type="AlphaFoldDB" id="A0AA39WJ97"/>
<evidence type="ECO:0000313" key="3">
    <source>
        <dbReference type="Proteomes" id="UP001175000"/>
    </source>
</evidence>
<name>A0AA39WJ97_9PEZI</name>
<evidence type="ECO:0000256" key="1">
    <source>
        <dbReference type="SAM" id="Phobius"/>
    </source>
</evidence>
<protein>
    <submittedName>
        <fullName evidence="2">Uncharacterized protein</fullName>
    </submittedName>
</protein>
<organism evidence="2 3">
    <name type="scientific">Immersiella caudata</name>
    <dbReference type="NCBI Taxonomy" id="314043"/>
    <lineage>
        <taxon>Eukaryota</taxon>
        <taxon>Fungi</taxon>
        <taxon>Dikarya</taxon>
        <taxon>Ascomycota</taxon>
        <taxon>Pezizomycotina</taxon>
        <taxon>Sordariomycetes</taxon>
        <taxon>Sordariomycetidae</taxon>
        <taxon>Sordariales</taxon>
        <taxon>Lasiosphaeriaceae</taxon>
        <taxon>Immersiella</taxon>
    </lineage>
</organism>
<dbReference type="EMBL" id="JAULSU010000005">
    <property type="protein sequence ID" value="KAK0616412.1"/>
    <property type="molecule type" value="Genomic_DNA"/>
</dbReference>
<feature type="transmembrane region" description="Helical" evidence="1">
    <location>
        <begin position="100"/>
        <end position="120"/>
    </location>
</feature>
<keyword evidence="3" id="KW-1185">Reference proteome</keyword>
<keyword evidence="1" id="KW-1133">Transmembrane helix</keyword>
<comment type="caution">
    <text evidence="2">The sequence shown here is derived from an EMBL/GenBank/DDBJ whole genome shotgun (WGS) entry which is preliminary data.</text>
</comment>
<gene>
    <name evidence="2" type="ORF">B0T14DRAFT_568017</name>
</gene>
<feature type="transmembrane region" description="Helical" evidence="1">
    <location>
        <begin position="132"/>
        <end position="151"/>
    </location>
</feature>
<dbReference type="Proteomes" id="UP001175000">
    <property type="component" value="Unassembled WGS sequence"/>
</dbReference>
<keyword evidence="1" id="KW-0472">Membrane</keyword>
<evidence type="ECO:0000313" key="2">
    <source>
        <dbReference type="EMBL" id="KAK0616412.1"/>
    </source>
</evidence>
<feature type="transmembrane region" description="Helical" evidence="1">
    <location>
        <begin position="461"/>
        <end position="486"/>
    </location>
</feature>
<reference evidence="2" key="1">
    <citation type="submission" date="2023-06" db="EMBL/GenBank/DDBJ databases">
        <title>Genome-scale phylogeny and comparative genomics of the fungal order Sordariales.</title>
        <authorList>
            <consortium name="Lawrence Berkeley National Laboratory"/>
            <person name="Hensen N."/>
            <person name="Bonometti L."/>
            <person name="Westerberg I."/>
            <person name="Brannstrom I.O."/>
            <person name="Guillou S."/>
            <person name="Cros-Aarteil S."/>
            <person name="Calhoun S."/>
            <person name="Haridas S."/>
            <person name="Kuo A."/>
            <person name="Mondo S."/>
            <person name="Pangilinan J."/>
            <person name="Riley R."/>
            <person name="Labutti K."/>
            <person name="Andreopoulos B."/>
            <person name="Lipzen A."/>
            <person name="Chen C."/>
            <person name="Yanf M."/>
            <person name="Daum C."/>
            <person name="Ng V."/>
            <person name="Clum A."/>
            <person name="Steindorff A."/>
            <person name="Ohm R."/>
            <person name="Martin F."/>
            <person name="Silar P."/>
            <person name="Natvig D."/>
            <person name="Lalanne C."/>
            <person name="Gautier V."/>
            <person name="Ament-Velasquez S.L."/>
            <person name="Kruys A."/>
            <person name="Hutchinson M.I."/>
            <person name="Powell A.J."/>
            <person name="Barry K."/>
            <person name="Miller A.N."/>
            <person name="Grigoriev I.V."/>
            <person name="Debuchy R."/>
            <person name="Gladieux P."/>
            <person name="Thoren M.H."/>
            <person name="Johannesson H."/>
        </authorList>
    </citation>
    <scope>NUCLEOTIDE SEQUENCE</scope>
    <source>
        <strain evidence="2">CBS 606.72</strain>
    </source>
</reference>
<accession>A0AA39WJ97</accession>
<proteinExistence type="predicted"/>
<feature type="transmembrane region" description="Helical" evidence="1">
    <location>
        <begin position="58"/>
        <end position="80"/>
    </location>
</feature>
<sequence length="564" mass="60941">MKQLRMALEDLVLQAGLVVISSLLLVVILLFTLATAWAEFSSDHQQPMPMSWWLSADVGTTILIVRVLQGLLTATATAAISNAFTRLHWRGMHASGGLRLIDLVALSPTTLFSGTVRVILSPNSEKAARIWAAFRLCLTALPWLGGLLLFARTSLITVFDTATVYDVTAGIGPFNGSYVLPFLAKWHDVDNVTTVPYSYSSVVHNLITNTLFSTVGDPIQCQRSNRDLECASYILSGGLSMAAPWTPSGMPDYPLVRIPKVPAIQLEFQGRSGLKSFATDDCTLFGSNDTLIAAEFCLFLCNGISDNTCITPSTGPQPNLTTTFSIHTLTTTLLTSRSNLTILSLSSTSPPTPFSFNASSLSAYRSSLAWLLDYPRSGIPAPSSILEIFWSNQASLSDPFIDGVILQSFRSLLAFPIWLFNANNYGNTQIKGQVLNSNLPAEFYTKAGVVKPLVKLKFDKWLVAGFVALEGVVLVVLWGALVWLFVPWGSRAVKHGASTAFPVVDWLFGAEADASEVVGSDEIGLAGSKEVVERFGGVRVHAASGSDKGLARQRKAIPAPVSEW</sequence>
<feature type="transmembrane region" description="Helical" evidence="1">
    <location>
        <begin position="12"/>
        <end position="38"/>
    </location>
</feature>
<keyword evidence="1" id="KW-0812">Transmembrane</keyword>